<keyword evidence="3" id="KW-0812">Transmembrane</keyword>
<dbReference type="InterPro" id="IPR006683">
    <property type="entry name" value="Thioestr_dom"/>
</dbReference>
<keyword evidence="5" id="KW-1185">Reference proteome</keyword>
<evidence type="ECO:0000313" key="6">
    <source>
        <dbReference type="WBParaSite" id="SRDH1_27900.1"/>
    </source>
</evidence>
<dbReference type="Gene3D" id="3.10.129.10">
    <property type="entry name" value="Hotdog Thioesterase"/>
    <property type="match status" value="1"/>
</dbReference>
<evidence type="ECO:0000256" key="3">
    <source>
        <dbReference type="SAM" id="Phobius"/>
    </source>
</evidence>
<dbReference type="PANTHER" id="PTHR21660">
    <property type="entry name" value="THIOESTERASE SUPERFAMILY MEMBER-RELATED"/>
    <property type="match status" value="1"/>
</dbReference>
<keyword evidence="3" id="KW-1133">Transmembrane helix</keyword>
<proteinExistence type="inferred from homology"/>
<dbReference type="InterPro" id="IPR029069">
    <property type="entry name" value="HotDog_dom_sf"/>
</dbReference>
<keyword evidence="3" id="KW-0472">Membrane</keyword>
<dbReference type="Pfam" id="PF03061">
    <property type="entry name" value="4HBT"/>
    <property type="match status" value="1"/>
</dbReference>
<dbReference type="SUPFAM" id="SSF54637">
    <property type="entry name" value="Thioesterase/thiol ester dehydrase-isomerase"/>
    <property type="match status" value="1"/>
</dbReference>
<dbReference type="WBParaSite" id="SRDH1_27900.1">
    <property type="protein sequence ID" value="SRDH1_27900.1"/>
    <property type="gene ID" value="SRDH1_27900"/>
</dbReference>
<evidence type="ECO:0000259" key="4">
    <source>
        <dbReference type="Pfam" id="PF03061"/>
    </source>
</evidence>
<name>A0AA85EXH9_9TREM</name>
<dbReference type="Proteomes" id="UP000050792">
    <property type="component" value="Unassembled WGS sequence"/>
</dbReference>
<comment type="similarity">
    <text evidence="1">Belongs to the thioesterase PaaI family.</text>
</comment>
<accession>A0AA85EXH9</accession>
<dbReference type="PANTHER" id="PTHR21660:SF1">
    <property type="entry name" value="ACYL-COENZYME A THIOESTERASE 13"/>
    <property type="match status" value="1"/>
</dbReference>
<dbReference type="CDD" id="cd03443">
    <property type="entry name" value="PaaI_thioesterase"/>
    <property type="match status" value="1"/>
</dbReference>
<evidence type="ECO:0000256" key="2">
    <source>
        <dbReference type="ARBA" id="ARBA00022801"/>
    </source>
</evidence>
<dbReference type="AlphaFoldDB" id="A0AA85EXH9"/>
<dbReference type="GO" id="GO:0047617">
    <property type="term" value="F:fatty acyl-CoA hydrolase activity"/>
    <property type="evidence" value="ECO:0007669"/>
    <property type="project" value="InterPro"/>
</dbReference>
<sequence>MIYQTFFPLLSFIYLGSYLEVLLIHCYQTRKPVKRKLLLFRPQPFEPFTTCTFESCLKMSLNVINQIISQLTSHGTFNQVFRGIQAVSLTDNCLTCRFKVTNSEANSLNTLHGGYILGAIDFITSVDLMRLGCMKHVSINLEASFINPGKLDSWIRSDSYILKKGNRIAFCEIKFVNEQSGELVARGTHTKYIIGEGNLSHKK</sequence>
<organism evidence="5 6">
    <name type="scientific">Schistosoma rodhaini</name>
    <dbReference type="NCBI Taxonomy" id="6188"/>
    <lineage>
        <taxon>Eukaryota</taxon>
        <taxon>Metazoa</taxon>
        <taxon>Spiralia</taxon>
        <taxon>Lophotrochozoa</taxon>
        <taxon>Platyhelminthes</taxon>
        <taxon>Trematoda</taxon>
        <taxon>Digenea</taxon>
        <taxon>Strigeidida</taxon>
        <taxon>Schistosomatoidea</taxon>
        <taxon>Schistosomatidae</taxon>
        <taxon>Schistosoma</taxon>
    </lineage>
</organism>
<dbReference type="InterPro" id="IPR039298">
    <property type="entry name" value="ACOT13"/>
</dbReference>
<reference evidence="5" key="1">
    <citation type="submission" date="2022-06" db="EMBL/GenBank/DDBJ databases">
        <authorList>
            <person name="Berger JAMES D."/>
            <person name="Berger JAMES D."/>
        </authorList>
    </citation>
    <scope>NUCLEOTIDE SEQUENCE [LARGE SCALE GENOMIC DNA]</scope>
</reference>
<evidence type="ECO:0000313" key="5">
    <source>
        <dbReference type="Proteomes" id="UP000050792"/>
    </source>
</evidence>
<keyword evidence="2" id="KW-0378">Hydrolase</keyword>
<evidence type="ECO:0000256" key="1">
    <source>
        <dbReference type="ARBA" id="ARBA00008324"/>
    </source>
</evidence>
<feature type="transmembrane region" description="Helical" evidence="3">
    <location>
        <begin position="6"/>
        <end position="27"/>
    </location>
</feature>
<reference evidence="6" key="2">
    <citation type="submission" date="2023-11" db="UniProtKB">
        <authorList>
            <consortium name="WormBaseParasite"/>
        </authorList>
    </citation>
    <scope>IDENTIFICATION</scope>
</reference>
<protein>
    <recommendedName>
        <fullName evidence="4">Thioesterase domain-containing protein</fullName>
    </recommendedName>
</protein>
<feature type="domain" description="Thioesterase" evidence="4">
    <location>
        <begin position="109"/>
        <end position="182"/>
    </location>
</feature>